<comment type="function">
    <text evidence="9">Component of the ubiquinol-cytochrome c oxidoreductase, a multisubunit transmembrane complex that is part of the mitochondrial electron transport chain which drives oxidative phosphorylation.</text>
</comment>
<keyword evidence="3 9" id="KW-0813">Transport</keyword>
<name>H2AYK8_KAZAF</name>
<evidence type="ECO:0000256" key="5">
    <source>
        <dbReference type="ARBA" id="ARBA00022792"/>
    </source>
</evidence>
<comment type="subcellular location">
    <subcellularLocation>
        <location evidence="1">Mitochondrion inner membrane</location>
        <topology evidence="1">Peripheral membrane protein</topology>
        <orientation evidence="1">Matrix side</orientation>
    </subcellularLocation>
</comment>
<dbReference type="GO" id="GO:0034551">
    <property type="term" value="P:mitochondrial respiratory chain complex III assembly"/>
    <property type="evidence" value="ECO:0007669"/>
    <property type="project" value="EnsemblFungi"/>
</dbReference>
<dbReference type="PIRSF" id="PIRSF000022">
    <property type="entry name" value="Bc1_14K"/>
    <property type="match status" value="1"/>
</dbReference>
<dbReference type="PANTHER" id="PTHR12022:SF0">
    <property type="entry name" value="CYTOCHROME B-C1 COMPLEX SUBUNIT 7"/>
    <property type="match status" value="1"/>
</dbReference>
<evidence type="ECO:0000256" key="9">
    <source>
        <dbReference type="PIRNR" id="PIRNR000022"/>
    </source>
</evidence>
<dbReference type="eggNOG" id="KOG3440">
    <property type="taxonomic scope" value="Eukaryota"/>
</dbReference>
<dbReference type="HOGENOM" id="CLU_115154_1_0_1"/>
<dbReference type="InParanoid" id="H2AYK8"/>
<dbReference type="SUPFAM" id="SSF81524">
    <property type="entry name" value="14 kDa protein of cytochrome bc1 complex (Ubiquinol-cytochrome c reductase)"/>
    <property type="match status" value="1"/>
</dbReference>
<dbReference type="RefSeq" id="XP_003958920.1">
    <property type="nucleotide sequence ID" value="XM_003958871.1"/>
</dbReference>
<proteinExistence type="inferred from homology"/>
<accession>H2AYK8</accession>
<keyword evidence="6 9" id="KW-0249">Electron transport</keyword>
<keyword evidence="5 9" id="KW-0999">Mitochondrion inner membrane</keyword>
<dbReference type="AlphaFoldDB" id="H2AYK8"/>
<evidence type="ECO:0000256" key="8">
    <source>
        <dbReference type="ARBA" id="ARBA00023136"/>
    </source>
</evidence>
<organism evidence="10 11">
    <name type="scientific">Kazachstania africana (strain ATCC 22294 / BCRC 22015 / CBS 2517 / CECT 1963 / NBRC 1671 / NRRL Y-8276)</name>
    <name type="common">Yeast</name>
    <name type="synonym">Kluyveromyces africanus</name>
    <dbReference type="NCBI Taxonomy" id="1071382"/>
    <lineage>
        <taxon>Eukaryota</taxon>
        <taxon>Fungi</taxon>
        <taxon>Dikarya</taxon>
        <taxon>Ascomycota</taxon>
        <taxon>Saccharomycotina</taxon>
        <taxon>Saccharomycetes</taxon>
        <taxon>Saccharomycetales</taxon>
        <taxon>Saccharomycetaceae</taxon>
        <taxon>Kazachstania</taxon>
    </lineage>
</organism>
<evidence type="ECO:0000313" key="10">
    <source>
        <dbReference type="EMBL" id="CCF59785.1"/>
    </source>
</evidence>
<dbReference type="STRING" id="1071382.H2AYK8"/>
<evidence type="ECO:0000256" key="4">
    <source>
        <dbReference type="ARBA" id="ARBA00022660"/>
    </source>
</evidence>
<evidence type="ECO:0000256" key="3">
    <source>
        <dbReference type="ARBA" id="ARBA00022448"/>
    </source>
</evidence>
<dbReference type="GO" id="GO:0008121">
    <property type="term" value="F:quinol-cytochrome-c reductase activity"/>
    <property type="evidence" value="ECO:0007669"/>
    <property type="project" value="EnsemblFungi"/>
</dbReference>
<dbReference type="EMBL" id="HE650828">
    <property type="protein sequence ID" value="CCF59785.1"/>
    <property type="molecule type" value="Genomic_DNA"/>
</dbReference>
<dbReference type="KEGG" id="kaf:KAFR_0H03750"/>
<dbReference type="PANTHER" id="PTHR12022">
    <property type="entry name" value="UBIQUINOL-CYTOCHROME C REDUCTASE COMPLEX 14 KD PROTEIN"/>
    <property type="match status" value="1"/>
</dbReference>
<dbReference type="GO" id="GO:0099617">
    <property type="term" value="C:matrix side of mitochondrial inner membrane"/>
    <property type="evidence" value="ECO:0007669"/>
    <property type="project" value="EnsemblFungi"/>
</dbReference>
<dbReference type="InterPro" id="IPR003197">
    <property type="entry name" value="QCR7"/>
</dbReference>
<keyword evidence="8 9" id="KW-0472">Membrane</keyword>
<dbReference type="Pfam" id="PF02271">
    <property type="entry name" value="UCR_14kD"/>
    <property type="match status" value="1"/>
</dbReference>
<gene>
    <name evidence="10" type="primary">KAFR0H03750</name>
    <name evidence="10" type="ORF">KAFR_0H03750</name>
</gene>
<dbReference type="GeneID" id="13883396"/>
<dbReference type="GO" id="GO:0045275">
    <property type="term" value="C:respiratory chain complex III"/>
    <property type="evidence" value="ECO:0007669"/>
    <property type="project" value="EnsemblFungi"/>
</dbReference>
<sequence length="129" mass="15180">MPQSFTSIARMGDYILRSPTLSKFCVPVAHKFVELSGYRKLGLRYNDLYSEENPIVQTAIRRLPEDESYARNYRIIRAHQQELSHHLLPRNEWIKGKEDVPYLLPYLLEAEMEAKEKQDLDNLEVQKST</sequence>
<dbReference type="FunFam" id="1.10.1090.10:FF:000001">
    <property type="entry name" value="Cytochrome b-c1 complex subunit 7"/>
    <property type="match status" value="1"/>
</dbReference>
<dbReference type="Gene3D" id="1.10.1090.10">
    <property type="entry name" value="Cytochrome b-c1 complex subunit 7"/>
    <property type="match status" value="1"/>
</dbReference>
<evidence type="ECO:0000256" key="1">
    <source>
        <dbReference type="ARBA" id="ARBA00004443"/>
    </source>
</evidence>
<dbReference type="OrthoDB" id="425749at2759"/>
<dbReference type="FunCoup" id="H2AYK8">
    <property type="interactions" value="236"/>
</dbReference>
<keyword evidence="7 9" id="KW-0496">Mitochondrion</keyword>
<evidence type="ECO:0000256" key="6">
    <source>
        <dbReference type="ARBA" id="ARBA00022982"/>
    </source>
</evidence>
<evidence type="ECO:0000313" key="11">
    <source>
        <dbReference type="Proteomes" id="UP000005220"/>
    </source>
</evidence>
<keyword evidence="4 9" id="KW-0679">Respiratory chain</keyword>
<dbReference type="GO" id="GO:0006122">
    <property type="term" value="P:mitochondrial electron transport, ubiquinol to cytochrome c"/>
    <property type="evidence" value="ECO:0007669"/>
    <property type="project" value="EnsemblFungi"/>
</dbReference>
<dbReference type="InterPro" id="IPR036544">
    <property type="entry name" value="QCR7_sf"/>
</dbReference>
<keyword evidence="11" id="KW-1185">Reference proteome</keyword>
<protein>
    <recommendedName>
        <fullName evidence="9">Cytochrome b-c1 complex subunit 7</fullName>
    </recommendedName>
</protein>
<comment type="similarity">
    <text evidence="2 9">Belongs to the UQCRB/QCR7 family.</text>
</comment>
<evidence type="ECO:0000256" key="7">
    <source>
        <dbReference type="ARBA" id="ARBA00023128"/>
    </source>
</evidence>
<dbReference type="Proteomes" id="UP000005220">
    <property type="component" value="Chromosome 8"/>
</dbReference>
<evidence type="ECO:0000256" key="2">
    <source>
        <dbReference type="ARBA" id="ARBA00008554"/>
    </source>
</evidence>
<reference evidence="10 11" key="1">
    <citation type="journal article" date="2011" name="Proc. Natl. Acad. Sci. U.S.A.">
        <title>Evolutionary erosion of yeast sex chromosomes by mating-type switching accidents.</title>
        <authorList>
            <person name="Gordon J.L."/>
            <person name="Armisen D."/>
            <person name="Proux-Wera E."/>
            <person name="Oheigeartaigh S.S."/>
            <person name="Byrne K.P."/>
            <person name="Wolfe K.H."/>
        </authorList>
    </citation>
    <scope>NUCLEOTIDE SEQUENCE [LARGE SCALE GENOMIC DNA]</scope>
    <source>
        <strain evidence="11">ATCC 22294 / BCRC 22015 / CBS 2517 / CECT 1963 / NBRC 1671 / NRRL Y-8276</strain>
    </source>
</reference>